<evidence type="ECO:0000313" key="3">
    <source>
        <dbReference type="Proteomes" id="UP000233556"/>
    </source>
</evidence>
<dbReference type="OrthoDB" id="416454at2759"/>
<evidence type="ECO:0000313" key="2">
    <source>
        <dbReference type="EMBL" id="PKU39890.1"/>
    </source>
</evidence>
<protein>
    <submittedName>
        <fullName evidence="2">Rna-directed dna polymerase from mobile element jockey-like</fullName>
    </submittedName>
</protein>
<dbReference type="EMBL" id="KZ506387">
    <property type="protein sequence ID" value="PKU39890.1"/>
    <property type="molecule type" value="Genomic_DNA"/>
</dbReference>
<evidence type="ECO:0000259" key="1">
    <source>
        <dbReference type="Pfam" id="PF00078"/>
    </source>
</evidence>
<dbReference type="AlphaFoldDB" id="A0A2I0U1E5"/>
<keyword evidence="3" id="KW-1185">Reference proteome</keyword>
<accession>A0A2I0U1E5</accession>
<dbReference type="PANTHER" id="PTHR33332">
    <property type="entry name" value="REVERSE TRANSCRIPTASE DOMAIN-CONTAINING PROTEIN"/>
    <property type="match status" value="1"/>
</dbReference>
<organism evidence="2 3">
    <name type="scientific">Limosa lapponica baueri</name>
    <dbReference type="NCBI Taxonomy" id="1758121"/>
    <lineage>
        <taxon>Eukaryota</taxon>
        <taxon>Metazoa</taxon>
        <taxon>Chordata</taxon>
        <taxon>Craniata</taxon>
        <taxon>Vertebrata</taxon>
        <taxon>Euteleostomi</taxon>
        <taxon>Archelosauria</taxon>
        <taxon>Archosauria</taxon>
        <taxon>Dinosauria</taxon>
        <taxon>Saurischia</taxon>
        <taxon>Theropoda</taxon>
        <taxon>Coelurosauria</taxon>
        <taxon>Aves</taxon>
        <taxon>Neognathae</taxon>
        <taxon>Neoaves</taxon>
        <taxon>Charadriiformes</taxon>
        <taxon>Scolopacidae</taxon>
        <taxon>Limosa</taxon>
    </lineage>
</organism>
<feature type="domain" description="Reverse transcriptase" evidence="1">
    <location>
        <begin position="160"/>
        <end position="268"/>
    </location>
</feature>
<reference evidence="3" key="2">
    <citation type="submission" date="2017-12" db="EMBL/GenBank/DDBJ databases">
        <title>Genome sequence of the Bar-tailed Godwit (Limosa lapponica baueri).</title>
        <authorList>
            <person name="Lima N.C.B."/>
            <person name="Parody-Merino A.M."/>
            <person name="Battley P.F."/>
            <person name="Fidler A.E."/>
            <person name="Prosdocimi F."/>
        </authorList>
    </citation>
    <scope>NUCLEOTIDE SEQUENCE [LARGE SCALE GENOMIC DNA]</scope>
</reference>
<keyword evidence="2" id="KW-0695">RNA-directed DNA polymerase</keyword>
<dbReference type="Pfam" id="PF00078">
    <property type="entry name" value="RVT_1"/>
    <property type="match status" value="1"/>
</dbReference>
<sequence>MVKGLKGKTSKEWLRSLGLLILEKRKLTGDLIAAYGFLKVGGKAEDTKYSARNSNDPKLFLSLQDILRGSQNSRSSDPNGRRRDANRMYNPAKSVMIIVPPGKQLNNTARFPKEEVNITGYLLKSDREHSYLGMEFTKFLVIQLVSLRVILLHRKCGLDEWTVGWIENWLNGRAQRGVISGAESSWSPVTTGVPQGSVLGPVLFNIFINDLDDGTQCTHSKFADDTKLGGVADTPEGCATIQQDLDRLECWAERNVTKFNKGKCRALHLGRSNPMNQYKLGVDLLETSSAERDLGLLVDNKLTMRQQCVLVAKKANGILGCIKKTVANRSREGILPSTLPW</sequence>
<proteinExistence type="predicted"/>
<dbReference type="InterPro" id="IPR000477">
    <property type="entry name" value="RT_dom"/>
</dbReference>
<keyword evidence="2" id="KW-0548">Nucleotidyltransferase</keyword>
<name>A0A2I0U1E5_LIMLA</name>
<dbReference type="GO" id="GO:0003964">
    <property type="term" value="F:RNA-directed DNA polymerase activity"/>
    <property type="evidence" value="ECO:0007669"/>
    <property type="project" value="UniProtKB-KW"/>
</dbReference>
<reference evidence="3" key="1">
    <citation type="submission" date="2017-11" db="EMBL/GenBank/DDBJ databases">
        <authorList>
            <person name="Lima N.C."/>
            <person name="Parody-Merino A.M."/>
            <person name="Battley P.F."/>
            <person name="Fidler A.E."/>
            <person name="Prosdocimi F."/>
        </authorList>
    </citation>
    <scope>NUCLEOTIDE SEQUENCE [LARGE SCALE GENOMIC DNA]</scope>
</reference>
<keyword evidence="2" id="KW-0808">Transferase</keyword>
<gene>
    <name evidence="2" type="ORF">llap_9808</name>
</gene>
<dbReference type="Proteomes" id="UP000233556">
    <property type="component" value="Unassembled WGS sequence"/>
</dbReference>